<reference evidence="5" key="2">
    <citation type="submission" date="2025-08" db="UniProtKB">
        <authorList>
            <consortium name="RefSeq"/>
        </authorList>
    </citation>
    <scope>IDENTIFICATION</scope>
    <source>
        <tissue evidence="5">Leaf</tissue>
    </source>
</reference>
<evidence type="ECO:0000256" key="1">
    <source>
        <dbReference type="ARBA" id="ARBA00011073"/>
    </source>
</evidence>
<evidence type="ECO:0000256" key="2">
    <source>
        <dbReference type="ARBA" id="ARBA00022729"/>
    </source>
</evidence>
<name>A0A1U7X1Y1_NICSY</name>
<evidence type="ECO:0000313" key="4">
    <source>
        <dbReference type="Proteomes" id="UP000189701"/>
    </source>
</evidence>
<proteinExistence type="inferred from homology"/>
<dbReference type="PANTHER" id="PTHR10795">
    <property type="entry name" value="PROPROTEIN CONVERTASE SUBTILISIN/KEXIN"/>
    <property type="match status" value="1"/>
</dbReference>
<keyword evidence="4" id="KW-1185">Reference proteome</keyword>
<accession>A0A1U7X1Y1</accession>
<dbReference type="Gene3D" id="2.60.40.2310">
    <property type="match status" value="1"/>
</dbReference>
<dbReference type="STRING" id="4096.A0A1U7X1Y1"/>
<dbReference type="eggNOG" id="ENOG502QUSK">
    <property type="taxonomic scope" value="Eukaryota"/>
</dbReference>
<evidence type="ECO:0000259" key="3">
    <source>
        <dbReference type="Pfam" id="PF17766"/>
    </source>
</evidence>
<evidence type="ECO:0000313" key="5">
    <source>
        <dbReference type="RefSeq" id="XP_009780475.1"/>
    </source>
</evidence>
<comment type="similarity">
    <text evidence="1">Belongs to the peptidase S8 family.</text>
</comment>
<organism evidence="4 5">
    <name type="scientific">Nicotiana sylvestris</name>
    <name type="common">Wood tobacco</name>
    <name type="synonym">South American tobacco</name>
    <dbReference type="NCBI Taxonomy" id="4096"/>
    <lineage>
        <taxon>Eukaryota</taxon>
        <taxon>Viridiplantae</taxon>
        <taxon>Streptophyta</taxon>
        <taxon>Embryophyta</taxon>
        <taxon>Tracheophyta</taxon>
        <taxon>Spermatophyta</taxon>
        <taxon>Magnoliopsida</taxon>
        <taxon>eudicotyledons</taxon>
        <taxon>Gunneridae</taxon>
        <taxon>Pentapetalae</taxon>
        <taxon>asterids</taxon>
        <taxon>lamiids</taxon>
        <taxon>Solanales</taxon>
        <taxon>Solanaceae</taxon>
        <taxon>Nicotianoideae</taxon>
        <taxon>Nicotianeae</taxon>
        <taxon>Nicotiana</taxon>
    </lineage>
</organism>
<dbReference type="InterPro" id="IPR041469">
    <property type="entry name" value="Subtilisin-like_FN3"/>
</dbReference>
<dbReference type="RefSeq" id="XP_009780475.1">
    <property type="nucleotide sequence ID" value="XM_009782173.1"/>
</dbReference>
<dbReference type="Pfam" id="PF17766">
    <property type="entry name" value="fn3_6"/>
    <property type="match status" value="1"/>
</dbReference>
<feature type="domain" description="Subtilisin-like protease fibronectin type-III" evidence="3">
    <location>
        <begin position="92"/>
        <end position="188"/>
    </location>
</feature>
<protein>
    <submittedName>
        <fullName evidence="5">Subtilisin-like protease SBT5.3</fullName>
    </submittedName>
</protein>
<dbReference type="Proteomes" id="UP000189701">
    <property type="component" value="Unplaced"/>
</dbReference>
<dbReference type="AlphaFoldDB" id="A0A1U7X1Y1"/>
<sequence length="235" mass="25983">MTTAFQESNLKSAMLINSAYGKYLATPYDFGAGVATMSGPLKPGLVYETEITDYLQFLCSTGYNISTIKLISKTLPNNFSCPTNSSAESVSNMNYPSMAISISTEEETKQVTRTLTNIGEEEEAVYTARITAPDALRVRVTPKTLKFTSRVKKLSYQVTFKATSSERELFGLITWTNGWYKVRSPFVVTSPFNTKLLVTFYANGSIKKKCSFLGPYNTCSLATTRKNAMIDNSAI</sequence>
<keyword evidence="2" id="KW-0732">Signal</keyword>
<reference evidence="4" key="1">
    <citation type="journal article" date="2013" name="Genome Biol.">
        <title>Reference genomes and transcriptomes of Nicotiana sylvestris and Nicotiana tomentosiformis.</title>
        <authorList>
            <person name="Sierro N."/>
            <person name="Battey J.N."/>
            <person name="Ouadi S."/>
            <person name="Bovet L."/>
            <person name="Goepfert S."/>
            <person name="Bakaher N."/>
            <person name="Peitsch M.C."/>
            <person name="Ivanov N.V."/>
        </authorList>
    </citation>
    <scope>NUCLEOTIDE SEQUENCE [LARGE SCALE GENOMIC DNA]</scope>
</reference>
<gene>
    <name evidence="5" type="primary">LOC104229521</name>
</gene>
<dbReference type="InterPro" id="IPR045051">
    <property type="entry name" value="SBT"/>
</dbReference>